<gene>
    <name evidence="2" type="ORF">GX950_03615</name>
</gene>
<dbReference type="Proteomes" id="UP000526302">
    <property type="component" value="Unassembled WGS sequence"/>
</dbReference>
<comment type="caution">
    <text evidence="2">The sequence shown here is derived from an EMBL/GenBank/DDBJ whole genome shotgun (WGS) entry which is preliminary data.</text>
</comment>
<evidence type="ECO:0000313" key="2">
    <source>
        <dbReference type="EMBL" id="NMA44870.1"/>
    </source>
</evidence>
<accession>A0A7K4C031</accession>
<evidence type="ECO:0000313" key="3">
    <source>
        <dbReference type="Proteomes" id="UP000526302"/>
    </source>
</evidence>
<dbReference type="EMBL" id="JAAZKV010000030">
    <property type="protein sequence ID" value="NMA44870.1"/>
    <property type="molecule type" value="Genomic_DNA"/>
</dbReference>
<proteinExistence type="predicted"/>
<name>A0A7K4C031_9ARCH</name>
<protein>
    <submittedName>
        <fullName evidence="2">Uncharacterized protein</fullName>
    </submittedName>
</protein>
<reference evidence="2 3" key="1">
    <citation type="journal article" date="2020" name="Biotechnol. Biofuels">
        <title>New insights from the biogas microbiome by comprehensive genome-resolved metagenomics of nearly 1600 species originating from multiple anaerobic digesters.</title>
        <authorList>
            <person name="Campanaro S."/>
            <person name="Treu L."/>
            <person name="Rodriguez-R L.M."/>
            <person name="Kovalovszki A."/>
            <person name="Ziels R.M."/>
            <person name="Maus I."/>
            <person name="Zhu X."/>
            <person name="Kougias P.G."/>
            <person name="Basile A."/>
            <person name="Luo G."/>
            <person name="Schluter A."/>
            <person name="Konstantinidis K.T."/>
            <person name="Angelidaki I."/>
        </authorList>
    </citation>
    <scope>NUCLEOTIDE SEQUENCE [LARGE SCALE GENOMIC DNA]</scope>
    <source>
        <strain evidence="2">AS22ysBPME_79</strain>
    </source>
</reference>
<sequence length="51" mass="5832">MQARNGSVGRSRIKPYAPSNPEGVRKVNEALARKKKKSLFSRFLLGFKRKK</sequence>
<evidence type="ECO:0000256" key="1">
    <source>
        <dbReference type="SAM" id="MobiDB-lite"/>
    </source>
</evidence>
<organism evidence="2 3">
    <name type="scientific">Candidatus Iainarchaeum sp</name>
    <dbReference type="NCBI Taxonomy" id="3101447"/>
    <lineage>
        <taxon>Archaea</taxon>
        <taxon>Candidatus Iainarchaeota</taxon>
        <taxon>Candidatus Iainarchaeia</taxon>
        <taxon>Candidatus Iainarchaeales</taxon>
        <taxon>Candidatus Iainarchaeaceae</taxon>
        <taxon>Candidatus Iainarchaeum</taxon>
    </lineage>
</organism>
<dbReference type="AlphaFoldDB" id="A0A7K4C031"/>
<feature type="region of interest" description="Disordered" evidence="1">
    <location>
        <begin position="1"/>
        <end position="23"/>
    </location>
</feature>